<dbReference type="Proteomes" id="UP000152314">
    <property type="component" value="Segment"/>
</dbReference>
<dbReference type="CDD" id="cd00037">
    <property type="entry name" value="CLECT"/>
    <property type="match status" value="1"/>
</dbReference>
<dbReference type="EMBL" id="KT595939">
    <property type="protein sequence ID" value="ALE14764.1"/>
    <property type="molecule type" value="Genomic_DNA"/>
</dbReference>
<dbReference type="InterPro" id="IPR016187">
    <property type="entry name" value="CTDL_fold"/>
</dbReference>
<evidence type="ECO:0000313" key="3">
    <source>
        <dbReference type="Proteomes" id="UP000152314"/>
    </source>
</evidence>
<dbReference type="RefSeq" id="YP_009173929.1">
    <property type="nucleotide sequence ID" value="NC_028099.1"/>
</dbReference>
<keyword evidence="1" id="KW-0812">Transmembrane</keyword>
<dbReference type="KEGG" id="vg:26100443"/>
<evidence type="ECO:0000313" key="2">
    <source>
        <dbReference type="EMBL" id="ALE14764.1"/>
    </source>
</evidence>
<reference evidence="2 3" key="1">
    <citation type="journal article" date="2015" name="Genome Announc.">
        <title>First Complete Genome Sequence of Felis catus Gammaherpesvirus 1.</title>
        <authorList>
            <person name="Troyer R.M."/>
            <person name="Lee J.S."/>
            <person name="Vuyisich M."/>
            <person name="Chain P."/>
            <person name="Lo C.C."/>
            <person name="Kronmiller B."/>
            <person name="Bracha S."/>
            <person name="Avery A.C."/>
            <person name="VandeWoude S."/>
        </authorList>
    </citation>
    <scope>NUCLEOTIDE SEQUENCE [LARGE SCALE GENOMIC DNA]</scope>
    <source>
        <strain evidence="2">31286</strain>
    </source>
</reference>
<proteinExistence type="predicted"/>
<dbReference type="OrthoDB" id="25929at10239"/>
<evidence type="ECO:0000256" key="1">
    <source>
        <dbReference type="SAM" id="Phobius"/>
    </source>
</evidence>
<dbReference type="Gene3D" id="3.10.100.10">
    <property type="entry name" value="Mannose-Binding Protein A, subunit A"/>
    <property type="match status" value="1"/>
</dbReference>
<dbReference type="SUPFAM" id="SSF56436">
    <property type="entry name" value="C-type lectin-like"/>
    <property type="match status" value="1"/>
</dbReference>
<feature type="transmembrane region" description="Helical" evidence="1">
    <location>
        <begin position="6"/>
        <end position="28"/>
    </location>
</feature>
<organism evidence="2 3">
    <name type="scientific">Felid gammaherpesvirus 1</name>
    <dbReference type="NCBI Taxonomy" id="2560468"/>
    <lineage>
        <taxon>Viruses</taxon>
        <taxon>Duplodnaviria</taxon>
        <taxon>Heunggongvirae</taxon>
        <taxon>Peploviricota</taxon>
        <taxon>Herviviricetes</taxon>
        <taxon>Herpesvirales</taxon>
        <taxon>Orthoherpesviridae</taxon>
        <taxon>Gammaherpesvirinae</taxon>
        <taxon>Percavirus</taxon>
        <taxon>Percavirus felidgamma1</taxon>
    </lineage>
</organism>
<accession>A0A0M5KZI9</accession>
<name>A0A0M5KZI9_9GAMA</name>
<keyword evidence="3" id="KW-1185">Reference proteome</keyword>
<keyword evidence="1" id="KW-1133">Transmembrane helix</keyword>
<dbReference type="GeneID" id="26100443"/>
<sequence>MGSKLSLTSVFTTICSFMMSIICLLLAVNSMLHLKNVVEVGSFIITDHMEVRSEPSQSNNWETFNFSIENRSYIPTYYYPQYVNLNINFSSVKPNCSNCSKTNATFVGSNTCYYFTTVKHTFKECFTACVNISNCYFFFGNFNNMSLVRSHINKTKTYWVGAYRDVSDTYWRDLNKSQVDVYDVYQSTCAFISRYTPVPRSAFDCNYKRFCVCGGYF</sequence>
<keyword evidence="1" id="KW-0472">Membrane</keyword>
<dbReference type="InterPro" id="IPR016186">
    <property type="entry name" value="C-type_lectin-like/link_sf"/>
</dbReference>
<protein>
    <submittedName>
        <fullName evidence="2">ORF51</fullName>
    </submittedName>
</protein>